<evidence type="ECO:0000313" key="3">
    <source>
        <dbReference type="EMBL" id="SHK42861.1"/>
    </source>
</evidence>
<dbReference type="STRING" id="633813.SAMN04488087_1056"/>
<organism evidence="3 4">
    <name type="scientific">Rhodothermus profundi</name>
    <dbReference type="NCBI Taxonomy" id="633813"/>
    <lineage>
        <taxon>Bacteria</taxon>
        <taxon>Pseudomonadati</taxon>
        <taxon>Rhodothermota</taxon>
        <taxon>Rhodothermia</taxon>
        <taxon>Rhodothermales</taxon>
        <taxon>Rhodothermaceae</taxon>
        <taxon>Rhodothermus</taxon>
    </lineage>
</organism>
<name>A0A1M6SDQ4_9BACT</name>
<reference evidence="4" key="1">
    <citation type="submission" date="2016-11" db="EMBL/GenBank/DDBJ databases">
        <authorList>
            <person name="Varghese N."/>
            <person name="Submissions S."/>
        </authorList>
    </citation>
    <scope>NUCLEOTIDE SEQUENCE [LARGE SCALE GENOMIC DNA]</scope>
    <source>
        <strain evidence="4">DSM 22212</strain>
    </source>
</reference>
<keyword evidence="1" id="KW-0812">Transmembrane</keyword>
<keyword evidence="1" id="KW-0472">Membrane</keyword>
<dbReference type="Pfam" id="PF07670">
    <property type="entry name" value="Gate"/>
    <property type="match status" value="1"/>
</dbReference>
<proteinExistence type="predicted"/>
<dbReference type="AlphaFoldDB" id="A0A1M6SDQ4"/>
<feature type="transmembrane region" description="Helical" evidence="1">
    <location>
        <begin position="156"/>
        <end position="177"/>
    </location>
</feature>
<sequence>MLNYIWAGLIIFSLVFAVVSDVRDLTRDTYRNGDPLPVILFFPEGYQSEARRQPVQVRIDPATYRAFYRTEKAPDASYTGELVQFRTGRELRFARDVDVPEPLATIRRITSPRENDLRGTLQTLTFVSDSLATAAVLFAPVRFVRLQAITDAAFEFARTAVTLALGLIGLLALWLGLLRIAEVAGLVRHLARWTRPLLRPLFPDVPRDHPAFALITLNLTANMLGLGNAATPLGIKAMEELQKLNPRPDTATNAMVMLLAMNTASVQLVPPVLLMAIMGAAINELILPIILVTLASLIVAIVAAKLLGRLPAYRRTDPLHTEANNQHDQPETNA</sequence>
<dbReference type="OrthoDB" id="9805623at2"/>
<feature type="domain" description="Nucleoside transporter/FeoB GTPase Gate" evidence="2">
    <location>
        <begin position="165"/>
        <end position="275"/>
    </location>
</feature>
<dbReference type="EMBL" id="FRAU01000003">
    <property type="protein sequence ID" value="SHK42861.1"/>
    <property type="molecule type" value="Genomic_DNA"/>
</dbReference>
<feature type="transmembrane region" description="Helical" evidence="1">
    <location>
        <begin position="256"/>
        <end position="279"/>
    </location>
</feature>
<accession>A0A1M6SDQ4</accession>
<evidence type="ECO:0000313" key="4">
    <source>
        <dbReference type="Proteomes" id="UP000185812"/>
    </source>
</evidence>
<dbReference type="Proteomes" id="UP000185812">
    <property type="component" value="Unassembled WGS sequence"/>
</dbReference>
<keyword evidence="1" id="KW-1133">Transmembrane helix</keyword>
<protein>
    <submittedName>
        <fullName evidence="3">Spore maturation protein A</fullName>
    </submittedName>
</protein>
<evidence type="ECO:0000256" key="1">
    <source>
        <dbReference type="SAM" id="Phobius"/>
    </source>
</evidence>
<feature type="transmembrane region" description="Helical" evidence="1">
    <location>
        <begin position="124"/>
        <end position="144"/>
    </location>
</feature>
<gene>
    <name evidence="3" type="ORF">SAMN04488087_1056</name>
</gene>
<keyword evidence="4" id="KW-1185">Reference proteome</keyword>
<dbReference type="InterPro" id="IPR011642">
    <property type="entry name" value="Gate_dom"/>
</dbReference>
<feature type="transmembrane region" description="Helical" evidence="1">
    <location>
        <begin position="285"/>
        <end position="307"/>
    </location>
</feature>
<evidence type="ECO:0000259" key="2">
    <source>
        <dbReference type="Pfam" id="PF07670"/>
    </source>
</evidence>
<dbReference type="RefSeq" id="WP_072714934.1">
    <property type="nucleotide sequence ID" value="NZ_FRAU01000003.1"/>
</dbReference>